<comment type="caution">
    <text evidence="11">The sequence shown here is derived from an EMBL/GenBank/DDBJ whole genome shotgun (WGS) entry which is preliminary data.</text>
</comment>
<evidence type="ECO:0000256" key="3">
    <source>
        <dbReference type="ARBA" id="ARBA00022531"/>
    </source>
</evidence>
<dbReference type="InterPro" id="IPR036188">
    <property type="entry name" value="FAD/NAD-bd_sf"/>
</dbReference>
<comment type="catalytic activity">
    <reaction evidence="9">
        <text>phytyl diphosphate + 3 NADP(+) = geranylgeranyl diphosphate + 3 NADPH + 3 H(+)</text>
        <dbReference type="Rhea" id="RHEA:26229"/>
        <dbReference type="ChEBI" id="CHEBI:15378"/>
        <dbReference type="ChEBI" id="CHEBI:57533"/>
        <dbReference type="ChEBI" id="CHEBI:57783"/>
        <dbReference type="ChEBI" id="CHEBI:58349"/>
        <dbReference type="ChEBI" id="CHEBI:75434"/>
        <dbReference type="EC" id="1.3.1.83"/>
    </reaction>
</comment>
<keyword evidence="3" id="KW-0602">Photosynthesis</keyword>
<dbReference type="PRINTS" id="PR00420">
    <property type="entry name" value="RNGMNOXGNASE"/>
</dbReference>
<dbReference type="NCBIfam" id="TIGR02023">
    <property type="entry name" value="BchP-ChlP"/>
    <property type="match status" value="1"/>
</dbReference>
<evidence type="ECO:0000256" key="7">
    <source>
        <dbReference type="ARBA" id="ARBA00023444"/>
    </source>
</evidence>
<evidence type="ECO:0000313" key="11">
    <source>
        <dbReference type="EMBL" id="MBL6455658.1"/>
    </source>
</evidence>
<organism evidence="11 12">
    <name type="scientific">Belnapia mucosa</name>
    <dbReference type="NCBI Taxonomy" id="2804532"/>
    <lineage>
        <taxon>Bacteria</taxon>
        <taxon>Pseudomonadati</taxon>
        <taxon>Pseudomonadota</taxon>
        <taxon>Alphaproteobacteria</taxon>
        <taxon>Acetobacterales</taxon>
        <taxon>Roseomonadaceae</taxon>
        <taxon>Belnapia</taxon>
    </lineage>
</organism>
<name>A0ABS1V1S7_9PROT</name>
<dbReference type="NCBIfam" id="TIGR02032">
    <property type="entry name" value="GG-red-SF"/>
    <property type="match status" value="1"/>
</dbReference>
<dbReference type="EC" id="1.3.1.83" evidence="2"/>
<evidence type="ECO:0000256" key="8">
    <source>
        <dbReference type="ARBA" id="ARBA00033069"/>
    </source>
</evidence>
<dbReference type="Pfam" id="PF01494">
    <property type="entry name" value="FAD_binding_3"/>
    <property type="match status" value="1"/>
</dbReference>
<evidence type="ECO:0000256" key="2">
    <source>
        <dbReference type="ARBA" id="ARBA00012380"/>
    </source>
</evidence>
<comment type="similarity">
    <text evidence="1">Belongs to the geranylgeranyl reductase family. ChlP subfamily.</text>
</comment>
<dbReference type="Gene3D" id="3.50.50.60">
    <property type="entry name" value="FAD/NAD(P)-binding domain"/>
    <property type="match status" value="1"/>
</dbReference>
<evidence type="ECO:0000313" key="12">
    <source>
        <dbReference type="Proteomes" id="UP000606490"/>
    </source>
</evidence>
<evidence type="ECO:0000256" key="9">
    <source>
        <dbReference type="ARBA" id="ARBA00047837"/>
    </source>
</evidence>
<evidence type="ECO:0000259" key="10">
    <source>
        <dbReference type="Pfam" id="PF01494"/>
    </source>
</evidence>
<evidence type="ECO:0000256" key="5">
    <source>
        <dbReference type="ARBA" id="ARBA00023002"/>
    </source>
</evidence>
<sequence>MANEPGSFDVVVVGGGPSGATAADDLARAGRRVLLLDKAGRIKPCGGAIPPRLVRDFDIPDRIIVARVNAARMIAPSAREVDMPIDGGFVGMVDREHFDEFLRVRAAENGAERATGSFERIEHEADGTAVVVYAGKDGVEARIRTRLVIGADGAKSKVAKQEVPAAAKVPCVFAYHEIVASPADGTGKFDAKRCDVFYQGRHSPDFYSWIFPHGETTSIGTGSAHKGFSLRGSVGALREATGLAGQATIRREGAPIPMKPARRWDNGRDVVLAGDAAGVVAPASGEGIYYAMLGGRLAAEAAEACLATGDARALGLARKRFMKAHGRVFWILGIMQYFWYSSDKRREKFVAICEDKDVQRLTWESYMNKELVRRDPMAHVRIFFKDLAHLFGFARA</sequence>
<dbReference type="InterPro" id="IPR002938">
    <property type="entry name" value="FAD-bd"/>
</dbReference>
<feature type="domain" description="FAD-binding" evidence="10">
    <location>
        <begin position="8"/>
        <end position="161"/>
    </location>
</feature>
<evidence type="ECO:0000256" key="6">
    <source>
        <dbReference type="ARBA" id="ARBA00023171"/>
    </source>
</evidence>
<dbReference type="EMBL" id="JAEUXJ010000003">
    <property type="protein sequence ID" value="MBL6455658.1"/>
    <property type="molecule type" value="Genomic_DNA"/>
</dbReference>
<evidence type="ECO:0000256" key="1">
    <source>
        <dbReference type="ARBA" id="ARBA00006632"/>
    </source>
</evidence>
<evidence type="ECO:0000256" key="4">
    <source>
        <dbReference type="ARBA" id="ARBA00022857"/>
    </source>
</evidence>
<dbReference type="PANTHER" id="PTHR42685">
    <property type="entry name" value="GERANYLGERANYL DIPHOSPHATE REDUCTASE"/>
    <property type="match status" value="1"/>
</dbReference>
<dbReference type="Proteomes" id="UP000606490">
    <property type="component" value="Unassembled WGS sequence"/>
</dbReference>
<reference evidence="11 12" key="1">
    <citation type="submission" date="2021-01" db="EMBL/GenBank/DDBJ databases">
        <title>Belnapia mucosa sp. nov. and Belnapia arida sp. nov., isolated from the Tabernas Desert (Almeria, Spain).</title>
        <authorList>
            <person name="Molina-Menor E."/>
            <person name="Vidal-Verdu A."/>
            <person name="Calonge A."/>
            <person name="Satari L."/>
            <person name="Pereto Magraner J."/>
            <person name="Porcar Miralles M."/>
        </authorList>
    </citation>
    <scope>NUCLEOTIDE SEQUENCE [LARGE SCALE GENOMIC DNA]</scope>
    <source>
        <strain evidence="11 12">T6</strain>
    </source>
</reference>
<comment type="pathway">
    <text evidence="7">Porphyrin-containing compound metabolism.</text>
</comment>
<gene>
    <name evidence="11" type="ORF">JMJ55_10010</name>
</gene>
<dbReference type="PANTHER" id="PTHR42685:SF4">
    <property type="entry name" value="GERANYLGERANYL DIPHOSPHATE REDUCTASE, CHLOROPLASTIC"/>
    <property type="match status" value="1"/>
</dbReference>
<dbReference type="InterPro" id="IPR050407">
    <property type="entry name" value="Geranylgeranyl_reductase"/>
</dbReference>
<dbReference type="InterPro" id="IPR010253">
    <property type="entry name" value="BchP_ChlP_pln/prok"/>
</dbReference>
<keyword evidence="4" id="KW-0521">NADP</keyword>
<keyword evidence="12" id="KW-1185">Reference proteome</keyword>
<keyword evidence="5" id="KW-0560">Oxidoreductase</keyword>
<protein>
    <recommendedName>
        <fullName evidence="2">geranylgeranyl diphosphate reductase</fullName>
        <ecNumber evidence="2">1.3.1.83</ecNumber>
    </recommendedName>
    <alternativeName>
        <fullName evidence="8">Geranylgeranyl reductase</fullName>
    </alternativeName>
</protein>
<proteinExistence type="inferred from homology"/>
<dbReference type="InterPro" id="IPR011777">
    <property type="entry name" value="Geranylgeranyl_Rdtase_fam"/>
</dbReference>
<keyword evidence="6" id="KW-0149">Chlorophyll biosynthesis</keyword>
<accession>A0ABS1V1S7</accession>
<dbReference type="SUPFAM" id="SSF51905">
    <property type="entry name" value="FAD/NAD(P)-binding domain"/>
    <property type="match status" value="1"/>
</dbReference>
<dbReference type="RefSeq" id="WP_202825388.1">
    <property type="nucleotide sequence ID" value="NZ_JAEUXJ010000003.1"/>
</dbReference>